<gene>
    <name evidence="3" type="ORF">ROHU_009029</name>
    <name evidence="2" type="ORF">ROHU_028894</name>
</gene>
<keyword evidence="4" id="KW-1185">Reference proteome</keyword>
<reference evidence="2 4" key="1">
    <citation type="submission" date="2018-03" db="EMBL/GenBank/DDBJ databases">
        <title>Draft genome sequence of Rohu Carp (Labeo rohita).</title>
        <authorList>
            <person name="Das P."/>
            <person name="Kushwaha B."/>
            <person name="Joshi C.G."/>
            <person name="Kumar D."/>
            <person name="Nagpure N.S."/>
            <person name="Sahoo L."/>
            <person name="Das S.P."/>
            <person name="Bit A."/>
            <person name="Patnaik S."/>
            <person name="Meher P.K."/>
            <person name="Jayasankar P."/>
            <person name="Koringa P.G."/>
            <person name="Patel N.V."/>
            <person name="Hinsu A.T."/>
            <person name="Kumar R."/>
            <person name="Pandey M."/>
            <person name="Agarwal S."/>
            <person name="Srivastava S."/>
            <person name="Singh M."/>
            <person name="Iquebal M.A."/>
            <person name="Jaiswal S."/>
            <person name="Angadi U.B."/>
            <person name="Kumar N."/>
            <person name="Raza M."/>
            <person name="Shah T.M."/>
            <person name="Rai A."/>
            <person name="Jena J.K."/>
        </authorList>
    </citation>
    <scope>NUCLEOTIDE SEQUENCE [LARGE SCALE GENOMIC DNA]</scope>
    <source>
        <strain evidence="2">DASCIFA01</strain>
        <tissue evidence="2">Testis</tissue>
    </source>
</reference>
<dbReference type="InterPro" id="IPR005135">
    <property type="entry name" value="Endo/exonuclease/phosphatase"/>
</dbReference>
<dbReference type="EMBL" id="QBIY01012900">
    <property type="protein sequence ID" value="RXN14576.1"/>
    <property type="molecule type" value="Genomic_DNA"/>
</dbReference>
<dbReference type="AlphaFoldDB" id="A0A498LZQ5"/>
<evidence type="ECO:0000259" key="1">
    <source>
        <dbReference type="Pfam" id="PF03372"/>
    </source>
</evidence>
<proteinExistence type="predicted"/>
<dbReference type="GO" id="GO:0003824">
    <property type="term" value="F:catalytic activity"/>
    <property type="evidence" value="ECO:0007669"/>
    <property type="project" value="InterPro"/>
</dbReference>
<dbReference type="EMBL" id="QBIY01012927">
    <property type="protein sequence ID" value="RXN14059.1"/>
    <property type="molecule type" value="Genomic_DNA"/>
</dbReference>
<dbReference type="SUPFAM" id="SSF56219">
    <property type="entry name" value="DNase I-like"/>
    <property type="match status" value="1"/>
</dbReference>
<dbReference type="Gene3D" id="3.60.10.10">
    <property type="entry name" value="Endonuclease/exonuclease/phosphatase"/>
    <property type="match status" value="1"/>
</dbReference>
<protein>
    <submittedName>
        <fullName evidence="2">Craniofacial development 2-like protein</fullName>
    </submittedName>
</protein>
<evidence type="ECO:0000313" key="3">
    <source>
        <dbReference type="EMBL" id="RXN14576.1"/>
    </source>
</evidence>
<dbReference type="Pfam" id="PF03372">
    <property type="entry name" value="Exo_endo_phos"/>
    <property type="match status" value="1"/>
</dbReference>
<sequence>MCSGLTTDLQQIDDVRRTAVIDRELSRLNVDIAALQETRLADNGTIREVSYTFYWQGKPLDQPRQYGVGFAVNMLVSFVEPPTAGTERLLTLRLSTPSGPVNILSAYAPTLCSTAEEKDKFYQTLEEAISRIPSTDGLYLLGDFNARVGADHEA</sequence>
<evidence type="ECO:0000313" key="4">
    <source>
        <dbReference type="Proteomes" id="UP000290572"/>
    </source>
</evidence>
<dbReference type="STRING" id="84645.A0A498LZQ5"/>
<comment type="caution">
    <text evidence="2">The sequence shown here is derived from an EMBL/GenBank/DDBJ whole genome shotgun (WGS) entry which is preliminary data.</text>
</comment>
<accession>A0A498LZQ5</accession>
<dbReference type="Proteomes" id="UP000290572">
    <property type="component" value="Unassembled WGS sequence"/>
</dbReference>
<organism evidence="2 4">
    <name type="scientific">Labeo rohita</name>
    <name type="common">Indian major carp</name>
    <name type="synonym">Cyprinus rohita</name>
    <dbReference type="NCBI Taxonomy" id="84645"/>
    <lineage>
        <taxon>Eukaryota</taxon>
        <taxon>Metazoa</taxon>
        <taxon>Chordata</taxon>
        <taxon>Craniata</taxon>
        <taxon>Vertebrata</taxon>
        <taxon>Euteleostomi</taxon>
        <taxon>Actinopterygii</taxon>
        <taxon>Neopterygii</taxon>
        <taxon>Teleostei</taxon>
        <taxon>Ostariophysi</taxon>
        <taxon>Cypriniformes</taxon>
        <taxon>Cyprinidae</taxon>
        <taxon>Labeoninae</taxon>
        <taxon>Labeonini</taxon>
        <taxon>Labeo</taxon>
    </lineage>
</organism>
<dbReference type="InterPro" id="IPR036691">
    <property type="entry name" value="Endo/exonu/phosph_ase_sf"/>
</dbReference>
<evidence type="ECO:0000313" key="2">
    <source>
        <dbReference type="EMBL" id="RXN14059.1"/>
    </source>
</evidence>
<feature type="domain" description="Endonuclease/exonuclease/phosphatase" evidence="1">
    <location>
        <begin position="14"/>
        <end position="146"/>
    </location>
</feature>
<name>A0A498LZQ5_LABRO</name>